<sequence length="333" mass="37089">MQKVLRAGIMVLLLAISMKGAAQQNIQFSQYIFNGLSVNPAYAGYKEDLYVNAIYRHQWAGFPGAPRTGGISLDGVTPASDKKVGLGMQMLFDKSGPQDALSLYGSYSYRIPLDDEDTRRLCLGIGAGVTQYSIDGTALQYIDNEDAAIPLGKKSVWVPDARFGIYYYTPRFYAGASVMDLFSLYTDASRYNWKGNNYSTIRKTQHLYITTGAMFPLGENLQLKPSILIKEDFKGPTNVDINAFLLIGEKLWVGASYRTGVGIWRKTNLQKDLSELDAASVMVEFYATEKLRIGYAYDLTINKMAGYQGGSHEISLGFLIPSKNYTVKNPRYF</sequence>
<gene>
    <name evidence="2" type="ORF">HGH92_25055</name>
</gene>
<dbReference type="RefSeq" id="WP_168873548.1">
    <property type="nucleotide sequence ID" value="NZ_JABAIA010000003.1"/>
</dbReference>
<feature type="signal peptide" evidence="1">
    <location>
        <begin position="1"/>
        <end position="22"/>
    </location>
</feature>
<reference evidence="2 3" key="1">
    <citation type="submission" date="2020-04" db="EMBL/GenBank/DDBJ databases">
        <authorList>
            <person name="Yin C."/>
        </authorList>
    </citation>
    <scope>NUCLEOTIDE SEQUENCE [LARGE SCALE GENOMIC DNA]</scope>
    <source>
        <strain evidence="2 3">Ae27</strain>
    </source>
</reference>
<feature type="chain" id="PRO_5033012094" evidence="1">
    <location>
        <begin position="23"/>
        <end position="333"/>
    </location>
</feature>
<dbReference type="Proteomes" id="UP000570474">
    <property type="component" value="Unassembled WGS sequence"/>
</dbReference>
<dbReference type="AlphaFoldDB" id="A0A847S415"/>
<dbReference type="EMBL" id="JABAIA010000003">
    <property type="protein sequence ID" value="NLR67597.1"/>
    <property type="molecule type" value="Genomic_DNA"/>
</dbReference>
<name>A0A847S415_9BACT</name>
<accession>A0A847S415</accession>
<comment type="caution">
    <text evidence="2">The sequence shown here is derived from an EMBL/GenBank/DDBJ whole genome shotgun (WGS) entry which is preliminary data.</text>
</comment>
<evidence type="ECO:0000313" key="2">
    <source>
        <dbReference type="EMBL" id="NLR67597.1"/>
    </source>
</evidence>
<dbReference type="Pfam" id="PF11751">
    <property type="entry name" value="PorP_SprF"/>
    <property type="match status" value="1"/>
</dbReference>
<keyword evidence="1" id="KW-0732">Signal</keyword>
<proteinExistence type="predicted"/>
<keyword evidence="3" id="KW-1185">Reference proteome</keyword>
<dbReference type="InterPro" id="IPR019861">
    <property type="entry name" value="PorP/SprF_Bacteroidetes"/>
</dbReference>
<dbReference type="NCBIfam" id="TIGR03519">
    <property type="entry name" value="T9SS_PorP_fam"/>
    <property type="match status" value="1"/>
</dbReference>
<evidence type="ECO:0000256" key="1">
    <source>
        <dbReference type="SAM" id="SignalP"/>
    </source>
</evidence>
<evidence type="ECO:0000313" key="3">
    <source>
        <dbReference type="Proteomes" id="UP000570474"/>
    </source>
</evidence>
<organism evidence="2 3">
    <name type="scientific">Chitinophaga varians</name>
    <dbReference type="NCBI Taxonomy" id="2202339"/>
    <lineage>
        <taxon>Bacteria</taxon>
        <taxon>Pseudomonadati</taxon>
        <taxon>Bacteroidota</taxon>
        <taxon>Chitinophagia</taxon>
        <taxon>Chitinophagales</taxon>
        <taxon>Chitinophagaceae</taxon>
        <taxon>Chitinophaga</taxon>
    </lineage>
</organism>
<protein>
    <submittedName>
        <fullName evidence="2">Type IX secretion system membrane protein PorP/SprF</fullName>
    </submittedName>
</protein>